<dbReference type="NCBIfam" id="TIGR02493">
    <property type="entry name" value="PFLA"/>
    <property type="match status" value="1"/>
</dbReference>
<gene>
    <name evidence="12" type="ORF">GCWU000182_001537</name>
</gene>
<dbReference type="AlphaFoldDB" id="W1Q2R6"/>
<comment type="cofactor">
    <cofactor evidence="10">
        <name>[4Fe-4S] cluster</name>
        <dbReference type="ChEBI" id="CHEBI:49883"/>
    </cofactor>
    <text evidence="10">Binds 1 [4Fe-4S] cluster. The cluster is coordinated with 3 cysteines and an exchangeable S-adenosyl-L-methionine.</text>
</comment>
<keyword evidence="9 10" id="KW-0411">Iron-sulfur</keyword>
<feature type="domain" description="Radical SAM core" evidence="11">
    <location>
        <begin position="44"/>
        <end position="279"/>
    </location>
</feature>
<dbReference type="PANTHER" id="PTHR30352">
    <property type="entry name" value="PYRUVATE FORMATE-LYASE-ACTIVATING ENZYME"/>
    <property type="match status" value="1"/>
</dbReference>
<evidence type="ECO:0000256" key="3">
    <source>
        <dbReference type="ARBA" id="ARBA00021356"/>
    </source>
</evidence>
<keyword evidence="7 10" id="KW-0560">Oxidoreductase</keyword>
<dbReference type="InterPro" id="IPR007197">
    <property type="entry name" value="rSAM"/>
</dbReference>
<evidence type="ECO:0000256" key="1">
    <source>
        <dbReference type="ARBA" id="ARBA00003141"/>
    </source>
</evidence>
<dbReference type="InterPro" id="IPR034457">
    <property type="entry name" value="Organic_radical-activating"/>
</dbReference>
<dbReference type="PANTHER" id="PTHR30352:SF5">
    <property type="entry name" value="PYRUVATE FORMATE-LYASE 1-ACTIVATING ENZYME"/>
    <property type="match status" value="1"/>
</dbReference>
<comment type="catalytic activity">
    <reaction evidence="10">
        <text>glycyl-[formate C-acetyltransferase] + reduced [flavodoxin] + S-adenosyl-L-methionine = glycin-2-yl radical-[formate C-acetyltransferase] + semiquinone [flavodoxin] + 5'-deoxyadenosine + L-methionine + H(+)</text>
        <dbReference type="Rhea" id="RHEA:19225"/>
        <dbReference type="Rhea" id="RHEA-COMP:10622"/>
        <dbReference type="Rhea" id="RHEA-COMP:12190"/>
        <dbReference type="Rhea" id="RHEA-COMP:12191"/>
        <dbReference type="Rhea" id="RHEA-COMP:14480"/>
        <dbReference type="ChEBI" id="CHEBI:15378"/>
        <dbReference type="ChEBI" id="CHEBI:17319"/>
        <dbReference type="ChEBI" id="CHEBI:29947"/>
        <dbReference type="ChEBI" id="CHEBI:32722"/>
        <dbReference type="ChEBI" id="CHEBI:57618"/>
        <dbReference type="ChEBI" id="CHEBI:57844"/>
        <dbReference type="ChEBI" id="CHEBI:59789"/>
        <dbReference type="ChEBI" id="CHEBI:140311"/>
        <dbReference type="EC" id="1.97.1.4"/>
    </reaction>
</comment>
<dbReference type="GO" id="GO:0043365">
    <property type="term" value="F:[formate-C-acetyltransferase]-activating enzyme activity"/>
    <property type="evidence" value="ECO:0007669"/>
    <property type="project" value="UniProtKB-UniRule"/>
</dbReference>
<comment type="similarity">
    <text evidence="2 10">Belongs to the organic radical-activating enzymes family.</text>
</comment>
<dbReference type="PROSITE" id="PS51918">
    <property type="entry name" value="RADICAL_SAM"/>
    <property type="match status" value="1"/>
</dbReference>
<comment type="subcellular location">
    <subcellularLocation>
        <location evidence="10">Cytoplasm</location>
    </subcellularLocation>
</comment>
<dbReference type="InterPro" id="IPR012839">
    <property type="entry name" value="Organic_radical_activase"/>
</dbReference>
<evidence type="ECO:0000313" key="13">
    <source>
        <dbReference type="Proteomes" id="UP000019050"/>
    </source>
</evidence>
<protein>
    <recommendedName>
        <fullName evidence="3 10">Pyruvate formate-lyase-activating enzyme</fullName>
        <ecNumber evidence="10">1.97.1.4</ecNumber>
    </recommendedName>
</protein>
<keyword evidence="6 10" id="KW-0479">Metal-binding</keyword>
<proteinExistence type="inferred from homology"/>
<reference evidence="12" key="1">
    <citation type="submission" date="2013-06" db="EMBL/GenBank/DDBJ databases">
        <authorList>
            <person name="Weinstock G."/>
            <person name="Sodergren E."/>
            <person name="Clifton S."/>
            <person name="Fulton L."/>
            <person name="Fulton B."/>
            <person name="Courtney L."/>
            <person name="Fronick C."/>
            <person name="Harrison M."/>
            <person name="Strong C."/>
            <person name="Farmer C."/>
            <person name="Delahaunty K."/>
            <person name="Markovic C."/>
            <person name="Hall O."/>
            <person name="Minx P."/>
            <person name="Tomlinson C."/>
            <person name="Mitreva M."/>
            <person name="Nelson J."/>
            <person name="Hou S."/>
            <person name="Wollam A."/>
            <person name="Pepin K.H."/>
            <person name="Johnson M."/>
            <person name="Bhonagiri V."/>
            <person name="Nash W.E."/>
            <person name="Warren W."/>
            <person name="Chinwalla A."/>
            <person name="Mardis E.R."/>
            <person name="Wilson R.K."/>
        </authorList>
    </citation>
    <scope>NUCLEOTIDE SEQUENCE [LARGE SCALE GENOMIC DNA]</scope>
    <source>
        <strain evidence="12">ATCC 49176</strain>
    </source>
</reference>
<dbReference type="eggNOG" id="COG1180">
    <property type="taxonomic scope" value="Bacteria"/>
</dbReference>
<dbReference type="STRING" id="592010.GCWU000182_001537"/>
<keyword evidence="10" id="KW-0963">Cytoplasm</keyword>
<dbReference type="SUPFAM" id="SSF102114">
    <property type="entry name" value="Radical SAM enzymes"/>
    <property type="match status" value="1"/>
</dbReference>
<evidence type="ECO:0000256" key="7">
    <source>
        <dbReference type="ARBA" id="ARBA00023002"/>
    </source>
</evidence>
<evidence type="ECO:0000259" key="11">
    <source>
        <dbReference type="PROSITE" id="PS51918"/>
    </source>
</evidence>
<organism evidence="12 13">
    <name type="scientific">Abiotrophia defectiva ATCC 49176</name>
    <dbReference type="NCBI Taxonomy" id="592010"/>
    <lineage>
        <taxon>Bacteria</taxon>
        <taxon>Bacillati</taxon>
        <taxon>Bacillota</taxon>
        <taxon>Bacilli</taxon>
        <taxon>Lactobacillales</taxon>
        <taxon>Aerococcaceae</taxon>
        <taxon>Abiotrophia</taxon>
    </lineage>
</organism>
<dbReference type="GO" id="GO:0016829">
    <property type="term" value="F:lyase activity"/>
    <property type="evidence" value="ECO:0007669"/>
    <property type="project" value="UniProtKB-KW"/>
</dbReference>
<evidence type="ECO:0000256" key="10">
    <source>
        <dbReference type="RuleBase" id="RU362053"/>
    </source>
</evidence>
<evidence type="ECO:0000256" key="6">
    <source>
        <dbReference type="ARBA" id="ARBA00022723"/>
    </source>
</evidence>
<evidence type="ECO:0000256" key="5">
    <source>
        <dbReference type="ARBA" id="ARBA00022691"/>
    </source>
</evidence>
<evidence type="ECO:0000256" key="2">
    <source>
        <dbReference type="ARBA" id="ARBA00009777"/>
    </source>
</evidence>
<keyword evidence="13" id="KW-1185">Reference proteome</keyword>
<evidence type="ECO:0000256" key="4">
    <source>
        <dbReference type="ARBA" id="ARBA00022485"/>
    </source>
</evidence>
<accession>W1Q2R6</accession>
<evidence type="ECO:0000256" key="8">
    <source>
        <dbReference type="ARBA" id="ARBA00023004"/>
    </source>
</evidence>
<dbReference type="GO" id="GO:0005737">
    <property type="term" value="C:cytoplasm"/>
    <property type="evidence" value="ECO:0007669"/>
    <property type="project" value="UniProtKB-SubCell"/>
</dbReference>
<dbReference type="EC" id="1.97.1.4" evidence="10"/>
<dbReference type="InterPro" id="IPR001989">
    <property type="entry name" value="Radical_activat_CS"/>
</dbReference>
<comment type="caution">
    <text evidence="12">The sequence shown here is derived from an EMBL/GenBank/DDBJ whole genome shotgun (WGS) entry which is preliminary data.</text>
</comment>
<dbReference type="HOGENOM" id="CLU_058969_1_1_9"/>
<dbReference type="InterPro" id="IPR058240">
    <property type="entry name" value="rSAM_sf"/>
</dbReference>
<keyword evidence="8 10" id="KW-0408">Iron</keyword>
<dbReference type="GO" id="GO:0046872">
    <property type="term" value="F:metal ion binding"/>
    <property type="evidence" value="ECO:0007669"/>
    <property type="project" value="UniProtKB-UniRule"/>
</dbReference>
<dbReference type="InterPro" id="IPR012838">
    <property type="entry name" value="PFL1_activating"/>
</dbReference>
<dbReference type="Proteomes" id="UP000019050">
    <property type="component" value="Unassembled WGS sequence"/>
</dbReference>
<comment type="function">
    <text evidence="1 10">Activation of pyruvate formate-lyase under anaerobic conditions by generation of an organic free radical, using S-adenosylmethionine and reduced flavodoxin as cosubstrates to produce 5'-deoxy-adenosine.</text>
</comment>
<dbReference type="SFLD" id="SFLDS00029">
    <property type="entry name" value="Radical_SAM"/>
    <property type="match status" value="1"/>
</dbReference>
<dbReference type="Pfam" id="PF04055">
    <property type="entry name" value="Radical_SAM"/>
    <property type="match status" value="1"/>
</dbReference>
<sequence>MTGRLVAFALYIAIGKEINAMQFGNTATTQVIGHVHSTESFGSVDGPGIRFITFMQGCRLRCEFCHNPDTWATRGGHDYTPQQLFDEAVQYQDFWGKKGGVTVSGGEPLLQIDFIIEYFKICKANGIHTTLDSCGGPFTRKEPFFSKFNELLKYTDLILLDLKHIDSDGHRKLTGQPNENILDLAHYLSDIGQPVWIRHVLVPERTDFDEYLIRLSAFVKTLKNVLKFEVLPYHKLGVYKYEALGIKYRLAGIEPPTPDRVENAKRILETASYRGYLTA</sequence>
<name>W1Q2R6_ABIDE</name>
<dbReference type="PROSITE" id="PS01087">
    <property type="entry name" value="RADICAL_ACTIVATING"/>
    <property type="match status" value="1"/>
</dbReference>
<dbReference type="EMBL" id="ACIN03000013">
    <property type="protein sequence ID" value="ESK65376.1"/>
    <property type="molecule type" value="Genomic_DNA"/>
</dbReference>
<dbReference type="GO" id="GO:0051539">
    <property type="term" value="F:4 iron, 4 sulfur cluster binding"/>
    <property type="evidence" value="ECO:0007669"/>
    <property type="project" value="UniProtKB-UniRule"/>
</dbReference>
<evidence type="ECO:0000313" key="12">
    <source>
        <dbReference type="EMBL" id="ESK65376.1"/>
    </source>
</evidence>
<keyword evidence="4 10" id="KW-0004">4Fe-4S</keyword>
<evidence type="ECO:0000256" key="9">
    <source>
        <dbReference type="ARBA" id="ARBA00023014"/>
    </source>
</evidence>
<dbReference type="CDD" id="cd01335">
    <property type="entry name" value="Radical_SAM"/>
    <property type="match status" value="1"/>
</dbReference>
<dbReference type="SFLD" id="SFLDG01066">
    <property type="entry name" value="organic_radical-activating_enz"/>
    <property type="match status" value="1"/>
</dbReference>
<keyword evidence="12" id="KW-0670">Pyruvate</keyword>
<dbReference type="PIRSF" id="PIRSF000371">
    <property type="entry name" value="PFL_act_enz"/>
    <property type="match status" value="1"/>
</dbReference>
<keyword evidence="5 10" id="KW-0949">S-adenosyl-L-methionine</keyword>
<dbReference type="Gene3D" id="3.20.20.70">
    <property type="entry name" value="Aldolase class I"/>
    <property type="match status" value="1"/>
</dbReference>
<dbReference type="InterPro" id="IPR013785">
    <property type="entry name" value="Aldolase_TIM"/>
</dbReference>